<protein>
    <submittedName>
        <fullName evidence="9">Glycoside hydrolase family 5 protein</fullName>
    </submittedName>
</protein>
<feature type="domain" description="Glycoside hydrolase family 5 C-terminal" evidence="8">
    <location>
        <begin position="394"/>
        <end position="474"/>
    </location>
</feature>
<dbReference type="GO" id="GO:1901136">
    <property type="term" value="P:carbohydrate derivative catabolic process"/>
    <property type="evidence" value="ECO:0007669"/>
    <property type="project" value="UniProtKB-ARBA"/>
</dbReference>
<comment type="caution">
    <text evidence="9">The sequence shown here is derived from an EMBL/GenBank/DDBJ whole genome shotgun (WGS) entry which is preliminary data.</text>
</comment>
<evidence type="ECO:0000256" key="5">
    <source>
        <dbReference type="SAM" id="MobiDB-lite"/>
    </source>
</evidence>
<evidence type="ECO:0000259" key="8">
    <source>
        <dbReference type="Pfam" id="PF18564"/>
    </source>
</evidence>
<accession>A0A541BAU6</accession>
<dbReference type="Pfam" id="PF00150">
    <property type="entry name" value="Cellulase"/>
    <property type="match status" value="1"/>
</dbReference>
<dbReference type="Gene3D" id="3.20.20.80">
    <property type="entry name" value="Glycosidases"/>
    <property type="match status" value="1"/>
</dbReference>
<reference evidence="9 10" key="1">
    <citation type="submission" date="2019-06" db="EMBL/GenBank/DDBJ databases">
        <title>Rhodococcus spaelei sp. nov., isolated from a cave.</title>
        <authorList>
            <person name="Lee S.D."/>
        </authorList>
    </citation>
    <scope>NUCLEOTIDE SEQUENCE [LARGE SCALE GENOMIC DNA]</scope>
    <source>
        <strain evidence="9 10">C9-5</strain>
    </source>
</reference>
<keyword evidence="6" id="KW-0732">Signal</keyword>
<organism evidence="9 10">
    <name type="scientific">Rhodococcus spelaei</name>
    <dbReference type="NCBI Taxonomy" id="2546320"/>
    <lineage>
        <taxon>Bacteria</taxon>
        <taxon>Bacillati</taxon>
        <taxon>Actinomycetota</taxon>
        <taxon>Actinomycetes</taxon>
        <taxon>Mycobacteriales</taxon>
        <taxon>Nocardiaceae</taxon>
        <taxon>Rhodococcus</taxon>
    </lineage>
</organism>
<dbReference type="OrthoDB" id="4771662at2"/>
<dbReference type="InterPro" id="IPR001547">
    <property type="entry name" value="Glyco_hydro_5"/>
</dbReference>
<dbReference type="SUPFAM" id="SSF51445">
    <property type="entry name" value="(Trans)glycosidases"/>
    <property type="match status" value="1"/>
</dbReference>
<dbReference type="InterPro" id="IPR017853">
    <property type="entry name" value="GH"/>
</dbReference>
<feature type="region of interest" description="Disordered" evidence="5">
    <location>
        <begin position="474"/>
        <end position="500"/>
    </location>
</feature>
<dbReference type="InterPro" id="IPR013780">
    <property type="entry name" value="Glyco_hydro_b"/>
</dbReference>
<evidence type="ECO:0000313" key="10">
    <source>
        <dbReference type="Proteomes" id="UP000316256"/>
    </source>
</evidence>
<dbReference type="PANTHER" id="PTHR31308:SF3">
    <property type="entry name" value="ENDOGLYCOCERAMIDASE"/>
    <property type="match status" value="1"/>
</dbReference>
<evidence type="ECO:0000256" key="2">
    <source>
        <dbReference type="ARBA" id="ARBA00022801"/>
    </source>
</evidence>
<dbReference type="Gene3D" id="2.60.40.1180">
    <property type="entry name" value="Golgi alpha-mannosidase II"/>
    <property type="match status" value="1"/>
</dbReference>
<dbReference type="AlphaFoldDB" id="A0A541BAU6"/>
<keyword evidence="2 4" id="KW-0378">Hydrolase</keyword>
<evidence type="ECO:0000256" key="6">
    <source>
        <dbReference type="SAM" id="SignalP"/>
    </source>
</evidence>
<dbReference type="RefSeq" id="WP_142099471.1">
    <property type="nucleotide sequence ID" value="NZ_VIGH01000004.1"/>
</dbReference>
<gene>
    <name evidence="9" type="ORF">FK531_11940</name>
</gene>
<proteinExistence type="inferred from homology"/>
<feature type="domain" description="Glycoside hydrolase family 5" evidence="7">
    <location>
        <begin position="71"/>
        <end position="371"/>
    </location>
</feature>
<dbReference type="PANTHER" id="PTHR31308">
    <property type="match status" value="1"/>
</dbReference>
<evidence type="ECO:0000259" key="7">
    <source>
        <dbReference type="Pfam" id="PF00150"/>
    </source>
</evidence>
<evidence type="ECO:0000313" key="9">
    <source>
        <dbReference type="EMBL" id="TQF69429.1"/>
    </source>
</evidence>
<feature type="signal peptide" evidence="6">
    <location>
        <begin position="1"/>
        <end position="26"/>
    </location>
</feature>
<keyword evidence="3 4" id="KW-0326">Glycosidase</keyword>
<evidence type="ECO:0000256" key="4">
    <source>
        <dbReference type="RuleBase" id="RU361153"/>
    </source>
</evidence>
<dbReference type="Proteomes" id="UP000316256">
    <property type="component" value="Unassembled WGS sequence"/>
</dbReference>
<dbReference type="EMBL" id="VIGH01000004">
    <property type="protein sequence ID" value="TQF69429.1"/>
    <property type="molecule type" value="Genomic_DNA"/>
</dbReference>
<dbReference type="InterPro" id="IPR052066">
    <property type="entry name" value="Glycosphingolipid_Hydrolases"/>
</dbReference>
<evidence type="ECO:0000256" key="3">
    <source>
        <dbReference type="ARBA" id="ARBA00023295"/>
    </source>
</evidence>
<dbReference type="InterPro" id="IPR041036">
    <property type="entry name" value="GH5_C"/>
</dbReference>
<dbReference type="GO" id="GO:0016042">
    <property type="term" value="P:lipid catabolic process"/>
    <property type="evidence" value="ECO:0007669"/>
    <property type="project" value="UniProtKB-ARBA"/>
</dbReference>
<dbReference type="GO" id="GO:0004553">
    <property type="term" value="F:hydrolase activity, hydrolyzing O-glycosyl compounds"/>
    <property type="evidence" value="ECO:0007669"/>
    <property type="project" value="InterPro"/>
</dbReference>
<comment type="similarity">
    <text evidence="1 4">Belongs to the glycosyl hydrolase 5 (cellulase A) family.</text>
</comment>
<dbReference type="GO" id="GO:0000272">
    <property type="term" value="P:polysaccharide catabolic process"/>
    <property type="evidence" value="ECO:0007669"/>
    <property type="project" value="InterPro"/>
</dbReference>
<name>A0A541BAU6_9NOCA</name>
<sequence>MRKFLPIGIAAAVVAGVLAWSPAASADEPAPKAPPTQVRPQGRALVDGYGRTVLLHGVNNVDKDAPYVEPGDGLTITAADADLLAQHGFNTVRLGVEFDGLMPQRGVVDGAYLDRIAGVVDVLGARGIHVLLDNHQDGIGKPWGGNGFPDWATTARPQPWEPNPGFPLNYLMPSMNIAWDEIWANKDGVLDQLGTALAALATRVAGNPAVLGIELMNEPWPGSPFLTCFPNGCPEFDRTYQAAMQKLTDHVRSASATVPVYWEPNVTWNETMPSNLGNPPATPAVTDPNVAFSVHDYCIPSQLSIYLGLPGGLKAACPVQHDKTWANIDSLGSRTNRPVIVTEFGDTDADVLAATVDRADDRFVGWQYWHYSSIFGPEGGTDPFTRGVGKQLVRTYPQATAGTPGTLRFNADNGDFRYTYTPRSSSKPTEIYVSDLHYPAGYVAEVTGGHTTSPAGARIVTVEADGPGPVTVKIHRPDSDGNNLPGTAGSTSGSTGGAGS</sequence>
<keyword evidence="10" id="KW-1185">Reference proteome</keyword>
<feature type="chain" id="PRO_5021968464" evidence="6">
    <location>
        <begin position="27"/>
        <end position="500"/>
    </location>
</feature>
<evidence type="ECO:0000256" key="1">
    <source>
        <dbReference type="ARBA" id="ARBA00005641"/>
    </source>
</evidence>
<dbReference type="Pfam" id="PF18564">
    <property type="entry name" value="Glyco_hydro_5_C"/>
    <property type="match status" value="1"/>
</dbReference>